<dbReference type="OrthoDB" id="2066959at2"/>
<dbReference type="AlphaFoldDB" id="A0A120MKD4"/>
<reference evidence="3 5" key="1">
    <citation type="journal article" date="2016" name="Genome Announc.">
        <title>Complete Genome Sequence of the Amino Acid-Fermenting Clostridium propionicum X2 (DSM 1682).</title>
        <authorList>
            <person name="Poehlein A."/>
            <person name="Schlien K."/>
            <person name="Chowdhury N.P."/>
            <person name="Gottschalk G."/>
            <person name="Buckel W."/>
            <person name="Daniel R."/>
        </authorList>
    </citation>
    <scope>NUCLEOTIDE SEQUENCE [LARGE SCALE GENOMIC DNA]</scope>
    <source>
        <strain evidence="3 5">X2</strain>
    </source>
</reference>
<evidence type="ECO:0000313" key="5">
    <source>
        <dbReference type="Proteomes" id="UP000068026"/>
    </source>
</evidence>
<feature type="region of interest" description="Disordered" evidence="2">
    <location>
        <begin position="572"/>
        <end position="594"/>
    </location>
</feature>
<dbReference type="EMBL" id="CP014223">
    <property type="protein sequence ID" value="AMJ41932.1"/>
    <property type="molecule type" value="Genomic_DNA"/>
</dbReference>
<reference evidence="6" key="3">
    <citation type="submission" date="2016-11" db="EMBL/GenBank/DDBJ databases">
        <authorList>
            <person name="Jaros S."/>
            <person name="Januszkiewicz K."/>
            <person name="Wedrychowicz H."/>
        </authorList>
    </citation>
    <scope>NUCLEOTIDE SEQUENCE [LARGE SCALE GENOMIC DNA]</scope>
    <source>
        <strain evidence="6">DSM 1682</strain>
    </source>
</reference>
<keyword evidence="1" id="KW-0175">Coiled coil</keyword>
<feature type="region of interest" description="Disordered" evidence="2">
    <location>
        <begin position="337"/>
        <end position="375"/>
    </location>
</feature>
<accession>A0A120MKD4</accession>
<dbReference type="RefSeq" id="WP_066051940.1">
    <property type="nucleotide sequence ID" value="NZ_CP014223.1"/>
</dbReference>
<dbReference type="InterPro" id="IPR023296">
    <property type="entry name" value="Glyco_hydro_beta-prop_sf"/>
</dbReference>
<evidence type="ECO:0000256" key="2">
    <source>
        <dbReference type="SAM" id="MobiDB-lite"/>
    </source>
</evidence>
<name>A0A120MKD4_ANAPI</name>
<sequence length="594" mass="68183">MQNPNVKYLKMPNGYFCLFYRQSNILFFQSNTSTGWSTPQILAERIGSTFSVCQFGEVCYVLYTTIGGTLNIASSKDFVNWEHEPLNGMTINSSNLKFFIVPTENALHIIYHLPTEAKGIDSLVYCSFRNGRWETPTQIDRFIPFGKTIFLARRLSKEHIILYYRTARNTWCAREMLLTPYTLGSLTPLIQTQTNFVDISIVNDMERIHILYITRNMFRTQVIYQYKQTTAVSTPRVLWEDTNCDNAMAFLENGKLMLMWTANGRPLRCISENNGATFGVVEHYTGSFPTQCLKGELTNADALECNAMETYGDLSRNFNPFLLVNASESRMQIQALPFEQEQPLPGKQEKKSSPLYYTQEPQPNRFAQDTQPQGIPFGQEMQLSQFVQDAQPQRTPVKQGAQYSHFTQEPQSQPMPFGQETQPIPVEVTQSQSTPFEQEMQYSRFTQEAQPNSFVQETQNNPFRQDSLLQKKQKKYTSIQNSQKQQIEELTALLAQRSDEITEVNARWKAQISRLEAELKTLRKENEKLKQSIHAAQVEKKRIASVQHVPSAQTEVKFEKLQAAENIAAQSHETPLPLVEAPENQMDVKTEIID</sequence>
<evidence type="ECO:0000313" key="4">
    <source>
        <dbReference type="EMBL" id="SHE94682.1"/>
    </source>
</evidence>
<dbReference type="SUPFAM" id="SSF75005">
    <property type="entry name" value="Arabinanase/levansucrase/invertase"/>
    <property type="match status" value="1"/>
</dbReference>
<reference evidence="5" key="2">
    <citation type="submission" date="2016-01" db="EMBL/GenBank/DDBJ databases">
        <authorList>
            <person name="Poehlein A."/>
            <person name="Schlien K."/>
            <person name="Gottschalk G."/>
            <person name="Buckel W."/>
            <person name="Daniel R."/>
        </authorList>
    </citation>
    <scope>NUCLEOTIDE SEQUENCE [LARGE SCALE GENOMIC DNA]</scope>
    <source>
        <strain evidence="5">X2</strain>
    </source>
</reference>
<feature type="region of interest" description="Disordered" evidence="2">
    <location>
        <begin position="388"/>
        <end position="421"/>
    </location>
</feature>
<dbReference type="KEGG" id="cpro:CPRO_23650"/>
<gene>
    <name evidence="3" type="ORF">CPRO_23650</name>
    <name evidence="4" type="ORF">SAMN02745151_02292</name>
</gene>
<keyword evidence="5" id="KW-1185">Reference proteome</keyword>
<dbReference type="Proteomes" id="UP000184204">
    <property type="component" value="Unassembled WGS sequence"/>
</dbReference>
<dbReference type="Proteomes" id="UP000068026">
    <property type="component" value="Chromosome"/>
</dbReference>
<proteinExistence type="predicted"/>
<dbReference type="EMBL" id="FQUA01000011">
    <property type="protein sequence ID" value="SHE94682.1"/>
    <property type="molecule type" value="Genomic_DNA"/>
</dbReference>
<reference evidence="4" key="4">
    <citation type="submission" date="2016-11" db="EMBL/GenBank/DDBJ databases">
        <authorList>
            <person name="Varghese N."/>
            <person name="Submissions S."/>
        </authorList>
    </citation>
    <scope>NUCLEOTIDE SEQUENCE</scope>
    <source>
        <strain evidence="4">DSM 1682</strain>
    </source>
</reference>
<evidence type="ECO:0000313" key="6">
    <source>
        <dbReference type="Proteomes" id="UP000184204"/>
    </source>
</evidence>
<evidence type="ECO:0000313" key="3">
    <source>
        <dbReference type="EMBL" id="AMJ41932.1"/>
    </source>
</evidence>
<organism evidence="4 6">
    <name type="scientific">Anaerotignum propionicum DSM 1682</name>
    <dbReference type="NCBI Taxonomy" id="991789"/>
    <lineage>
        <taxon>Bacteria</taxon>
        <taxon>Bacillati</taxon>
        <taxon>Bacillota</taxon>
        <taxon>Clostridia</taxon>
        <taxon>Lachnospirales</taxon>
        <taxon>Anaerotignaceae</taxon>
        <taxon>Anaerotignum</taxon>
    </lineage>
</organism>
<feature type="compositionally biased region" description="Polar residues" evidence="2">
    <location>
        <begin position="355"/>
        <end position="373"/>
    </location>
</feature>
<protein>
    <submittedName>
        <fullName evidence="4">Uncharacterized protein</fullName>
    </submittedName>
</protein>
<feature type="coiled-coil region" evidence="1">
    <location>
        <begin position="487"/>
        <end position="539"/>
    </location>
</feature>
<evidence type="ECO:0000256" key="1">
    <source>
        <dbReference type="SAM" id="Coils"/>
    </source>
</evidence>